<reference evidence="3" key="1">
    <citation type="submission" date="2008-07" db="EMBL/GenBank/DDBJ databases">
        <title>Annotation of Ajellomyces capsulatus strain H88.</title>
        <authorList>
            <person name="Champion M."/>
            <person name="Cuomo C."/>
            <person name="Ma L.-J."/>
            <person name="Henn M.R."/>
            <person name="Sil A."/>
            <person name="Goldman B."/>
            <person name="Young S.K."/>
            <person name="Kodira C.D."/>
            <person name="Zeng Q."/>
            <person name="Koehrsen M."/>
            <person name="Alvarado L."/>
            <person name="Berlin A."/>
            <person name="Borenstein D."/>
            <person name="Chen Z."/>
            <person name="Engels R."/>
            <person name="Freedman E."/>
            <person name="Gellesch M."/>
            <person name="Goldberg J."/>
            <person name="Griggs A."/>
            <person name="Gujja S."/>
            <person name="Heiman D."/>
            <person name="Hepburn T."/>
            <person name="Howarth C."/>
            <person name="Jen D."/>
            <person name="Larson L."/>
            <person name="Lewis B."/>
            <person name="Mehta T."/>
            <person name="Park D."/>
            <person name="Pearson M."/>
            <person name="Roberts A."/>
            <person name="Saif S."/>
            <person name="Shea T."/>
            <person name="Shenoy N."/>
            <person name="Sisk P."/>
            <person name="Stolte C."/>
            <person name="Sykes S."/>
            <person name="Walk T."/>
            <person name="White J."/>
            <person name="Yandava C."/>
            <person name="Klein B."/>
            <person name="McEwen J.G."/>
            <person name="Puccia R."/>
            <person name="Goldman G.H."/>
            <person name="Felipe M.S."/>
            <person name="Nino-Vega G."/>
            <person name="San-Blas G."/>
            <person name="Taylor J."/>
            <person name="Mendoza L."/>
            <person name="Galagan J."/>
            <person name="Nusbaum C."/>
            <person name="Birren B."/>
        </authorList>
    </citation>
    <scope>NUCLEOTIDE SEQUENCE [LARGE SCALE GENOMIC DNA]</scope>
    <source>
        <strain evidence="3">H88</strain>
    </source>
</reference>
<accession>F0U7S6</accession>
<feature type="compositionally biased region" description="Basic and acidic residues" evidence="1">
    <location>
        <begin position="32"/>
        <end position="54"/>
    </location>
</feature>
<gene>
    <name evidence="2" type="ORF">HCEG_01800</name>
</gene>
<feature type="region of interest" description="Disordered" evidence="1">
    <location>
        <begin position="1"/>
        <end position="54"/>
    </location>
</feature>
<dbReference type="HOGENOM" id="CLU_1219397_0_0_1"/>
<organism evidence="3">
    <name type="scientific">Ajellomyces capsulatus (strain H88)</name>
    <name type="common">Darling's disease fungus</name>
    <name type="synonym">Histoplasma capsulatum</name>
    <dbReference type="NCBI Taxonomy" id="544711"/>
    <lineage>
        <taxon>Eukaryota</taxon>
        <taxon>Fungi</taxon>
        <taxon>Dikarya</taxon>
        <taxon>Ascomycota</taxon>
        <taxon>Pezizomycotina</taxon>
        <taxon>Eurotiomycetes</taxon>
        <taxon>Eurotiomycetidae</taxon>
        <taxon>Onygenales</taxon>
        <taxon>Ajellomycetaceae</taxon>
        <taxon>Histoplasma</taxon>
    </lineage>
</organism>
<dbReference type="AlphaFoldDB" id="F0U7S6"/>
<evidence type="ECO:0000256" key="1">
    <source>
        <dbReference type="SAM" id="MobiDB-lite"/>
    </source>
</evidence>
<evidence type="ECO:0000313" key="2">
    <source>
        <dbReference type="EMBL" id="EGC42438.1"/>
    </source>
</evidence>
<dbReference type="EMBL" id="DS990636">
    <property type="protein sequence ID" value="EGC42438.1"/>
    <property type="molecule type" value="Genomic_DNA"/>
</dbReference>
<dbReference type="Proteomes" id="UP000008142">
    <property type="component" value="Unassembled WGS sequence"/>
</dbReference>
<name>F0U7S6_AJEC8</name>
<protein>
    <submittedName>
        <fullName evidence="2">Predicted protein</fullName>
    </submittedName>
</protein>
<dbReference type="VEuPathDB" id="FungiDB:I7I53_06404"/>
<sequence>MGDDDQIKRPTTTMTVTMGCLLTKPLPAASGKNKERKKERERREKKRKENPVELHATRHTPHTNTFNAEERCGRSQVVSSSPWFVPDDDDHLLRSCAVPTLGRARFPSAGSSVQIVGWARRKGNCSHWQKARIELGEVGLVGGRHWMITQKGSTWLYCVQHWLADVLFAAGASLLLRWNVLRAAGATANQVGDQEGFFTSSGPKRSASEFKSSKCAQSIFYWWGCVS</sequence>
<proteinExistence type="predicted"/>
<evidence type="ECO:0000313" key="3">
    <source>
        <dbReference type="Proteomes" id="UP000008142"/>
    </source>
</evidence>